<accession>A0AAE4Z9Q7</accession>
<evidence type="ECO:0000256" key="1">
    <source>
        <dbReference type="SAM" id="SignalP"/>
    </source>
</evidence>
<comment type="caution">
    <text evidence="2">The sequence shown here is derived from an EMBL/GenBank/DDBJ whole genome shotgun (WGS) entry which is preliminary data.</text>
</comment>
<reference evidence="2 3" key="1">
    <citation type="submission" date="2020-01" db="EMBL/GenBank/DDBJ databases">
        <title>Genomes assembled from Gulf of Kutch pelagic sediment metagenomes.</title>
        <authorList>
            <person name="Chandrashekar M."/>
            <person name="Mahajan M.S."/>
            <person name="Dave K.J."/>
            <person name="Vatsa P."/>
            <person name="Nathani N.M."/>
        </authorList>
    </citation>
    <scope>NUCLEOTIDE SEQUENCE [LARGE SCALE GENOMIC DNA]</scope>
    <source>
        <strain evidence="2">KS3-K002</strain>
    </source>
</reference>
<gene>
    <name evidence="2" type="ORF">GWO12_09160</name>
</gene>
<protein>
    <recommendedName>
        <fullName evidence="4">Capsule assembly Wzi family protein</fullName>
    </recommendedName>
</protein>
<feature type="signal peptide" evidence="1">
    <location>
        <begin position="1"/>
        <end position="23"/>
    </location>
</feature>
<dbReference type="Proteomes" id="UP000702544">
    <property type="component" value="Unassembled WGS sequence"/>
</dbReference>
<proteinExistence type="predicted"/>
<name>A0AAE4Z9Q7_9BACT</name>
<sequence length="446" mass="47111">MKIARTAGLVVLAAVSAPSDALAQWDVIAKAALPSVPYWWTASGSRQLGLVPLLWTDEVDGATSGCCVVGAAARAPVGRATVWLGVGFGTDPDGGAPAGVEAAVQLDRGAAAFRRLHGRWGASLFVPLYVRDSDPEPHPANRVSGGLSVLALDDERYLGSVPFFSCPAGPAVPCQAEAVPYPWSPGRDVGLALEGAWGQGAWGAPRLTGSLVWGVKAGRGDYGYLRGELDATANGTVERFDWRARLAAGWAAGDPPLQRRFLLSGADPVTRWLNPYIDVPGALFDEISYFVPGGPNLRAYIETQPLVDGYLSANGSIGTGDATDSGFWGWVDAFVEAAWTPGVPDRLGPEELNVEGAFLFDWRELPTGEGEAQGRFLARVLEPPRLWADAGFALKGGYKRLGAAVSLPLWASNADFADAPPGGGPKESFALRWTLSLFFTPYGPGY</sequence>
<feature type="chain" id="PRO_5041944304" description="Capsule assembly Wzi family protein" evidence="1">
    <location>
        <begin position="24"/>
        <end position="446"/>
    </location>
</feature>
<dbReference type="EMBL" id="JAACAK010000067">
    <property type="protein sequence ID" value="NIR75267.1"/>
    <property type="molecule type" value="Genomic_DNA"/>
</dbReference>
<evidence type="ECO:0000313" key="3">
    <source>
        <dbReference type="Proteomes" id="UP000702544"/>
    </source>
</evidence>
<evidence type="ECO:0008006" key="4">
    <source>
        <dbReference type="Google" id="ProtNLM"/>
    </source>
</evidence>
<dbReference type="AlphaFoldDB" id="A0AAE4Z9Q7"/>
<keyword evidence="1" id="KW-0732">Signal</keyword>
<evidence type="ECO:0000313" key="2">
    <source>
        <dbReference type="EMBL" id="NIR75267.1"/>
    </source>
</evidence>
<organism evidence="2 3">
    <name type="scientific">Candidatus Kutchimonas denitrificans</name>
    <dbReference type="NCBI Taxonomy" id="3056748"/>
    <lineage>
        <taxon>Bacteria</taxon>
        <taxon>Pseudomonadati</taxon>
        <taxon>Gemmatimonadota</taxon>
        <taxon>Gemmatimonadia</taxon>
        <taxon>Candidatus Palauibacterales</taxon>
        <taxon>Candidatus Palauibacteraceae</taxon>
        <taxon>Candidatus Kutchimonas</taxon>
    </lineage>
</organism>